<accession>A0A397JWF1</accession>
<dbReference type="OrthoDB" id="5581784at2759"/>
<gene>
    <name evidence="6" type="ORF">Glove_13g121</name>
</gene>
<dbReference type="PANTHER" id="PTHR44329:SF288">
    <property type="entry name" value="MITOGEN-ACTIVATED PROTEIN KINASE KINASE KINASE 20"/>
    <property type="match status" value="1"/>
</dbReference>
<organism evidence="6 7">
    <name type="scientific">Diversispora epigaea</name>
    <dbReference type="NCBI Taxonomy" id="1348612"/>
    <lineage>
        <taxon>Eukaryota</taxon>
        <taxon>Fungi</taxon>
        <taxon>Fungi incertae sedis</taxon>
        <taxon>Mucoromycota</taxon>
        <taxon>Glomeromycotina</taxon>
        <taxon>Glomeromycetes</taxon>
        <taxon>Diversisporales</taxon>
        <taxon>Diversisporaceae</taxon>
        <taxon>Diversispora</taxon>
    </lineage>
</organism>
<keyword evidence="4" id="KW-0067">ATP-binding</keyword>
<dbReference type="SUPFAM" id="SSF56112">
    <property type="entry name" value="Protein kinase-like (PK-like)"/>
    <property type="match status" value="1"/>
</dbReference>
<protein>
    <recommendedName>
        <fullName evidence="5">Protein kinase domain-containing protein</fullName>
    </recommendedName>
</protein>
<proteinExistence type="predicted"/>
<dbReference type="Pfam" id="PF07714">
    <property type="entry name" value="PK_Tyr_Ser-Thr"/>
    <property type="match status" value="1"/>
</dbReference>
<dbReference type="GO" id="GO:0004674">
    <property type="term" value="F:protein serine/threonine kinase activity"/>
    <property type="evidence" value="ECO:0007669"/>
    <property type="project" value="TreeGrafter"/>
</dbReference>
<evidence type="ECO:0000313" key="7">
    <source>
        <dbReference type="Proteomes" id="UP000266861"/>
    </source>
</evidence>
<sequence>MSYICPECNQEINIWDWCKPCNSKHFQNNFNNWTSGNVKIDKFIQVAQLNANNRWEVIEWIPYEKFKDVKQIGRGGFGTIYYARWVDQYIKEWDIENQHWKRGSRSKSDPQQEIALKKFDNFVNLDDVLNEMSIHLKIRTREASIRFYGITQDPDTHSYMMVLDFAAGGNLREYLKINFNNINWNQKIDNLYLLSLNLTIIHGLDIVHQDFHPGNILSSNSNNYIQISDFGLSKIIGANSNNPEKKNIFGVLPYIAPEVLSGDEEYTKAADVYSYGIIAYEIVTGFPPYPDIPHDKDLAMRICYGLRPKIPFNTPKLITRIIMRCWDARVTHRPTFKELYSELHKYHKDYKDYLDTGENKDSEIVIQVKKAEEFSANHEPTNKTTTTTTTPLNYRTHPQAIYTSRLLNYTDLPKPKNEENFERELEELTKSMSNLCPSNSDLFI</sequence>
<dbReference type="InterPro" id="IPR001245">
    <property type="entry name" value="Ser-Thr/Tyr_kinase_cat_dom"/>
</dbReference>
<dbReference type="InterPro" id="IPR000719">
    <property type="entry name" value="Prot_kinase_dom"/>
</dbReference>
<dbReference type="Gene3D" id="1.10.510.10">
    <property type="entry name" value="Transferase(Phosphotransferase) domain 1"/>
    <property type="match status" value="1"/>
</dbReference>
<dbReference type="InterPro" id="IPR011009">
    <property type="entry name" value="Kinase-like_dom_sf"/>
</dbReference>
<keyword evidence="7" id="KW-1185">Reference proteome</keyword>
<comment type="caution">
    <text evidence="6">The sequence shown here is derived from an EMBL/GenBank/DDBJ whole genome shotgun (WGS) entry which is preliminary data.</text>
</comment>
<keyword evidence="3" id="KW-0418">Kinase</keyword>
<name>A0A397JWF1_9GLOM</name>
<dbReference type="STRING" id="1348612.A0A397JWF1"/>
<evidence type="ECO:0000259" key="5">
    <source>
        <dbReference type="PROSITE" id="PS50011"/>
    </source>
</evidence>
<evidence type="ECO:0000256" key="1">
    <source>
        <dbReference type="ARBA" id="ARBA00022679"/>
    </source>
</evidence>
<evidence type="ECO:0000256" key="4">
    <source>
        <dbReference type="ARBA" id="ARBA00022840"/>
    </source>
</evidence>
<feature type="domain" description="Protein kinase" evidence="5">
    <location>
        <begin position="66"/>
        <end position="347"/>
    </location>
</feature>
<dbReference type="Proteomes" id="UP000266861">
    <property type="component" value="Unassembled WGS sequence"/>
</dbReference>
<evidence type="ECO:0000256" key="3">
    <source>
        <dbReference type="ARBA" id="ARBA00022777"/>
    </source>
</evidence>
<dbReference type="EMBL" id="PQFF01000011">
    <property type="protein sequence ID" value="RHZ89584.1"/>
    <property type="molecule type" value="Genomic_DNA"/>
</dbReference>
<dbReference type="AlphaFoldDB" id="A0A397JWF1"/>
<reference evidence="6 7" key="1">
    <citation type="submission" date="2018-08" db="EMBL/GenBank/DDBJ databases">
        <title>Genome and evolution of the arbuscular mycorrhizal fungus Diversispora epigaea (formerly Glomus versiforme) and its bacterial endosymbionts.</title>
        <authorList>
            <person name="Sun X."/>
            <person name="Fei Z."/>
            <person name="Harrison M."/>
        </authorList>
    </citation>
    <scope>NUCLEOTIDE SEQUENCE [LARGE SCALE GENOMIC DNA]</scope>
    <source>
        <strain evidence="6 7">IT104</strain>
    </source>
</reference>
<dbReference type="InterPro" id="IPR051681">
    <property type="entry name" value="Ser/Thr_Kinases-Pseudokinases"/>
</dbReference>
<dbReference type="PANTHER" id="PTHR44329">
    <property type="entry name" value="SERINE/THREONINE-PROTEIN KINASE TNNI3K-RELATED"/>
    <property type="match status" value="1"/>
</dbReference>
<keyword evidence="1" id="KW-0808">Transferase</keyword>
<evidence type="ECO:0000256" key="2">
    <source>
        <dbReference type="ARBA" id="ARBA00022741"/>
    </source>
</evidence>
<dbReference type="PROSITE" id="PS50011">
    <property type="entry name" value="PROTEIN_KINASE_DOM"/>
    <property type="match status" value="1"/>
</dbReference>
<evidence type="ECO:0000313" key="6">
    <source>
        <dbReference type="EMBL" id="RHZ89584.1"/>
    </source>
</evidence>
<keyword evidence="2" id="KW-0547">Nucleotide-binding</keyword>
<dbReference type="GO" id="GO:0005524">
    <property type="term" value="F:ATP binding"/>
    <property type="evidence" value="ECO:0007669"/>
    <property type="project" value="UniProtKB-KW"/>
</dbReference>